<dbReference type="Proteomes" id="UP000256780">
    <property type="component" value="Chromosome CBM2587_a"/>
</dbReference>
<proteinExistence type="predicted"/>
<organism evidence="1">
    <name type="scientific">Cupriavidus taiwanensis</name>
    <dbReference type="NCBI Taxonomy" id="164546"/>
    <lineage>
        <taxon>Bacteria</taxon>
        <taxon>Pseudomonadati</taxon>
        <taxon>Pseudomonadota</taxon>
        <taxon>Betaproteobacteria</taxon>
        <taxon>Burkholderiales</taxon>
        <taxon>Burkholderiaceae</taxon>
        <taxon>Cupriavidus</taxon>
    </lineage>
</organism>
<protein>
    <submittedName>
        <fullName evidence="1">Uncharacterized protein</fullName>
    </submittedName>
</protein>
<reference evidence="1" key="1">
    <citation type="submission" date="2018-01" db="EMBL/GenBank/DDBJ databases">
        <authorList>
            <person name="Clerissi C."/>
        </authorList>
    </citation>
    <scope>NUCLEOTIDE SEQUENCE</scope>
    <source>
        <strain evidence="1">Cupriavidus sp. LMG 19464</strain>
    </source>
</reference>
<dbReference type="EMBL" id="OFSQ01000016">
    <property type="protein sequence ID" value="SOY51194.1"/>
    <property type="molecule type" value="Genomic_DNA"/>
</dbReference>
<name>A0A375BRU3_9BURK</name>
<accession>A0A375BRU3</accession>
<sequence>MRAFPSTLFHSQKNAAKLTFFAADAEAFASKPNRGVA</sequence>
<evidence type="ECO:0000313" key="1">
    <source>
        <dbReference type="EMBL" id="SOY51194.1"/>
    </source>
</evidence>
<dbReference type="AlphaFoldDB" id="A0A375BRU3"/>
<comment type="caution">
    <text evidence="1">The sequence shown here is derived from an EMBL/GenBank/DDBJ whole genome shotgun (WGS) entry which is preliminary data.</text>
</comment>
<gene>
    <name evidence="1" type="ORF">CBM2587_A230177</name>
</gene>